<dbReference type="Proteomes" id="UP000217768">
    <property type="component" value="Unassembled WGS sequence"/>
</dbReference>
<sequence>MTPSSFPRSRASNKPRAIQELLTSPGCPNAALARRLLVDCLSEVGFAERVVERVGAYPSPTVLVDGVDVMTPGAPLIANACRLDLPTRERVLAALNDARRR</sequence>
<reference evidence="1 2" key="1">
    <citation type="submission" date="2017-08" db="EMBL/GenBank/DDBJ databases">
        <title>Phylogenetic analysis of Mycobacterium avium complex whole genomes.</title>
        <authorList>
            <person name="Caverly L.J."/>
            <person name="Spilker T."/>
            <person name="Lipuma J."/>
        </authorList>
    </citation>
    <scope>NUCLEOTIDE SEQUENCE [LARGE SCALE GENOMIC DNA]</scope>
    <source>
        <strain evidence="1 2">FLAC0165</strain>
    </source>
</reference>
<keyword evidence="1" id="KW-0456">Lyase</keyword>
<evidence type="ECO:0000313" key="2">
    <source>
        <dbReference type="Proteomes" id="UP000217768"/>
    </source>
</evidence>
<proteinExistence type="predicted"/>
<dbReference type="GO" id="GO:0016829">
    <property type="term" value="F:lyase activity"/>
    <property type="evidence" value="ECO:0007669"/>
    <property type="project" value="UniProtKB-KW"/>
</dbReference>
<name>A0A2A2ZKG9_MYCAV</name>
<dbReference type="EMBL" id="NSFD01000019">
    <property type="protein sequence ID" value="PBA26903.1"/>
    <property type="molecule type" value="Genomic_DNA"/>
</dbReference>
<organism evidence="1 2">
    <name type="scientific">Mycobacterium avium</name>
    <dbReference type="NCBI Taxonomy" id="1764"/>
    <lineage>
        <taxon>Bacteria</taxon>
        <taxon>Bacillati</taxon>
        <taxon>Actinomycetota</taxon>
        <taxon>Actinomycetes</taxon>
        <taxon>Mycobacteriales</taxon>
        <taxon>Mycobacteriaceae</taxon>
        <taxon>Mycobacterium</taxon>
        <taxon>Mycobacterium avium complex (MAC)</taxon>
    </lineage>
</organism>
<protein>
    <submittedName>
        <fullName evidence="1">Alkylmercury lyase</fullName>
    </submittedName>
</protein>
<accession>A0A2A2ZKG9</accession>
<comment type="caution">
    <text evidence="1">The sequence shown here is derived from an EMBL/GenBank/DDBJ whole genome shotgun (WGS) entry which is preliminary data.</text>
</comment>
<evidence type="ECO:0000313" key="1">
    <source>
        <dbReference type="EMBL" id="PBA26903.1"/>
    </source>
</evidence>
<dbReference type="AlphaFoldDB" id="A0A2A2ZKG9"/>
<gene>
    <name evidence="1" type="ORF">CKJ66_10240</name>
</gene>